<feature type="domain" description="PA" evidence="2">
    <location>
        <begin position="140"/>
        <end position="233"/>
    </location>
</feature>
<dbReference type="InterPro" id="IPR045175">
    <property type="entry name" value="M28_fam"/>
</dbReference>
<dbReference type="Pfam" id="PF02225">
    <property type="entry name" value="PA"/>
    <property type="match status" value="1"/>
</dbReference>
<proteinExistence type="predicted"/>
<sequence>MRRTFVLAALLCTTLTYAQSTKKLQKIAKTITEADLKAKLSVIAGPGMEGRETATPAQKKAAAFIEDYFKQLGLLPGNGDSYQMNFPVFQDSLATSSFTVNGKSLNMYTDYVISPLSMSTGSWSGDSVVFVGFGIADSTRNDFKSNNVKDKWVIVAEGTATDADKPAVQYSFRNPASVYAKMMQARTNGAKGIIVIAKDFPKKSTTVKGNMYLKQSQGKPLPAVSVSYTTAALLLGKSMASFKDVQQVQTGSYAAAFTFSANTVTNNLQSSNVMGLLPGGEKKDEYVFITAHYDHLGKRDTVIYYGADDDGSGTTSVLELAEAFAKAKQKGYTPKRSIVFMTVSGEEKGLWGSEYYAAHPVYPLNKTSVDLNIDMVGRIDPERNYGDSMNYVYTIGEDKLSSDLLPISDSINNRFVKMELDRKYNDPKDPNRFYYRSDHFNFAKNGVPVIFYFNGTHADYHQPSDTVDKINFDLMAKRVKLVFYTAWEMANRNEMLKRDIPLK</sequence>
<reference evidence="4" key="1">
    <citation type="submission" date="2020-11" db="EMBL/GenBank/DDBJ databases">
        <title>Bacterial whole genome sequence for Panacibacter sp. DH6.</title>
        <authorList>
            <person name="Le V."/>
            <person name="Ko S."/>
            <person name="Ahn C.-Y."/>
            <person name="Oh H.-M."/>
        </authorList>
    </citation>
    <scope>NUCLEOTIDE SEQUENCE</scope>
    <source>
        <strain evidence="4">DH6</strain>
    </source>
</reference>
<protein>
    <submittedName>
        <fullName evidence="4">M28 family peptidase</fullName>
    </submittedName>
</protein>
<dbReference type="RefSeq" id="WP_196990430.1">
    <property type="nucleotide sequence ID" value="NZ_JADWYR010000001.1"/>
</dbReference>
<dbReference type="InterPro" id="IPR003137">
    <property type="entry name" value="PA_domain"/>
</dbReference>
<dbReference type="Gene3D" id="3.40.630.10">
    <property type="entry name" value="Zn peptidases"/>
    <property type="match status" value="2"/>
</dbReference>
<feature type="signal peptide" evidence="1">
    <location>
        <begin position="1"/>
        <end position="18"/>
    </location>
</feature>
<dbReference type="AlphaFoldDB" id="A0A931E7B7"/>
<dbReference type="PANTHER" id="PTHR12147">
    <property type="entry name" value="METALLOPEPTIDASE M28 FAMILY MEMBER"/>
    <property type="match status" value="1"/>
</dbReference>
<dbReference type="SUPFAM" id="SSF52025">
    <property type="entry name" value="PA domain"/>
    <property type="match status" value="1"/>
</dbReference>
<dbReference type="SUPFAM" id="SSF53187">
    <property type="entry name" value="Zn-dependent exopeptidases"/>
    <property type="match status" value="1"/>
</dbReference>
<dbReference type="InterPro" id="IPR007484">
    <property type="entry name" value="Peptidase_M28"/>
</dbReference>
<feature type="domain" description="Peptidase M28" evidence="3">
    <location>
        <begin position="272"/>
        <end position="484"/>
    </location>
</feature>
<name>A0A931E7B7_9BACT</name>
<organism evidence="4 5">
    <name type="scientific">Panacibacter microcysteis</name>
    <dbReference type="NCBI Taxonomy" id="2793269"/>
    <lineage>
        <taxon>Bacteria</taxon>
        <taxon>Pseudomonadati</taxon>
        <taxon>Bacteroidota</taxon>
        <taxon>Chitinophagia</taxon>
        <taxon>Chitinophagales</taxon>
        <taxon>Chitinophagaceae</taxon>
        <taxon>Panacibacter</taxon>
    </lineage>
</organism>
<dbReference type="Proteomes" id="UP000628448">
    <property type="component" value="Unassembled WGS sequence"/>
</dbReference>
<evidence type="ECO:0000259" key="3">
    <source>
        <dbReference type="Pfam" id="PF04389"/>
    </source>
</evidence>
<accession>A0A931E7B7</accession>
<dbReference type="PANTHER" id="PTHR12147:SF26">
    <property type="entry name" value="PEPTIDASE M28 DOMAIN-CONTAINING PROTEIN"/>
    <property type="match status" value="1"/>
</dbReference>
<keyword evidence="5" id="KW-1185">Reference proteome</keyword>
<dbReference type="GO" id="GO:0006508">
    <property type="term" value="P:proteolysis"/>
    <property type="evidence" value="ECO:0007669"/>
    <property type="project" value="InterPro"/>
</dbReference>
<comment type="caution">
    <text evidence="4">The sequence shown here is derived from an EMBL/GenBank/DDBJ whole genome shotgun (WGS) entry which is preliminary data.</text>
</comment>
<evidence type="ECO:0000313" key="5">
    <source>
        <dbReference type="Proteomes" id="UP000628448"/>
    </source>
</evidence>
<evidence type="ECO:0000313" key="4">
    <source>
        <dbReference type="EMBL" id="MBG9376418.1"/>
    </source>
</evidence>
<keyword evidence="1" id="KW-0732">Signal</keyword>
<feature type="chain" id="PRO_5037596014" evidence="1">
    <location>
        <begin position="19"/>
        <end position="503"/>
    </location>
</feature>
<dbReference type="EMBL" id="JADWYR010000001">
    <property type="protein sequence ID" value="MBG9376418.1"/>
    <property type="molecule type" value="Genomic_DNA"/>
</dbReference>
<dbReference type="Pfam" id="PF04389">
    <property type="entry name" value="Peptidase_M28"/>
    <property type="match status" value="1"/>
</dbReference>
<dbReference type="Gene3D" id="3.50.30.30">
    <property type="match status" value="1"/>
</dbReference>
<evidence type="ECO:0000256" key="1">
    <source>
        <dbReference type="SAM" id="SignalP"/>
    </source>
</evidence>
<evidence type="ECO:0000259" key="2">
    <source>
        <dbReference type="Pfam" id="PF02225"/>
    </source>
</evidence>
<gene>
    <name evidence="4" type="ORF">I5907_09250</name>
</gene>
<dbReference type="GO" id="GO:0008235">
    <property type="term" value="F:metalloexopeptidase activity"/>
    <property type="evidence" value="ECO:0007669"/>
    <property type="project" value="InterPro"/>
</dbReference>
<dbReference type="InterPro" id="IPR046450">
    <property type="entry name" value="PA_dom_sf"/>
</dbReference>